<dbReference type="InterPro" id="IPR037481">
    <property type="entry name" value="LacX"/>
</dbReference>
<sequence>MSIILSNADLTVEVSALGAELQRLTTAQGDELLWDGQEAFWTGRAPLLFPIVGKAPDDVVSVNGQVGAMKQHGFARRSVFDLIFHDSDEATLRLADTAESREVYPCSFQLDAHYKISGTRLKNTVTVRNTGDQVMPFGMGFHPAFVWPLPGAQGRPHTITLKGGGAPDLCRLEGGLFSAQAHPSPFADGQLTLDHSQFDEDAMIFPRGTAQGLRYSAEGARYALDFAFTNTPNLGIWSKPDAPFVCIEPWHGMAAYQGAGNDIAYRPDSVLLQPGEATEFAYEVTVQPQK</sequence>
<dbReference type="GO" id="GO:0016853">
    <property type="term" value="F:isomerase activity"/>
    <property type="evidence" value="ECO:0007669"/>
    <property type="project" value="InterPro"/>
</dbReference>
<dbReference type="InterPro" id="IPR014718">
    <property type="entry name" value="GH-type_carb-bd"/>
</dbReference>
<evidence type="ECO:0000313" key="2">
    <source>
        <dbReference type="Proteomes" id="UP000238392"/>
    </source>
</evidence>
<dbReference type="InterPro" id="IPR011013">
    <property type="entry name" value="Gal_mutarotase_sf_dom"/>
</dbReference>
<dbReference type="OrthoDB" id="9795355at2"/>
<name>A0A2T0WWV1_9RHOB</name>
<dbReference type="GO" id="GO:0005975">
    <property type="term" value="P:carbohydrate metabolic process"/>
    <property type="evidence" value="ECO:0007669"/>
    <property type="project" value="InterPro"/>
</dbReference>
<gene>
    <name evidence="1" type="ORF">CLV74_104179</name>
</gene>
<protein>
    <submittedName>
        <fullName evidence="1">Galactose mutarotase-like enzyme</fullName>
    </submittedName>
</protein>
<dbReference type="PANTHER" id="PTHR11122:SF13">
    <property type="entry name" value="GLUCOSE-6-PHOSPHATE 1-EPIMERASE"/>
    <property type="match status" value="1"/>
</dbReference>
<dbReference type="SUPFAM" id="SSF74650">
    <property type="entry name" value="Galactose mutarotase-like"/>
    <property type="match status" value="1"/>
</dbReference>
<dbReference type="EMBL" id="PVTQ01000004">
    <property type="protein sequence ID" value="PRY91161.1"/>
    <property type="molecule type" value="Genomic_DNA"/>
</dbReference>
<organism evidence="1 2">
    <name type="scientific">Donghicola tyrosinivorans</name>
    <dbReference type="NCBI Taxonomy" id="1652492"/>
    <lineage>
        <taxon>Bacteria</taxon>
        <taxon>Pseudomonadati</taxon>
        <taxon>Pseudomonadota</taxon>
        <taxon>Alphaproteobacteria</taxon>
        <taxon>Rhodobacterales</taxon>
        <taxon>Roseobacteraceae</taxon>
        <taxon>Donghicola</taxon>
    </lineage>
</organism>
<reference evidence="1 2" key="1">
    <citation type="submission" date="2018-03" db="EMBL/GenBank/DDBJ databases">
        <title>Genomic Encyclopedia of Archaeal and Bacterial Type Strains, Phase II (KMG-II): from individual species to whole genera.</title>
        <authorList>
            <person name="Goeker M."/>
        </authorList>
    </citation>
    <scope>NUCLEOTIDE SEQUENCE [LARGE SCALE GENOMIC DNA]</scope>
    <source>
        <strain evidence="1 2">DSM 100212</strain>
    </source>
</reference>
<dbReference type="AlphaFoldDB" id="A0A2T0WWV1"/>
<dbReference type="RefSeq" id="WP_106263686.1">
    <property type="nucleotide sequence ID" value="NZ_PVTQ01000004.1"/>
</dbReference>
<dbReference type="InterPro" id="IPR008183">
    <property type="entry name" value="Aldose_1/G6P_1-epimerase"/>
</dbReference>
<comment type="caution">
    <text evidence="1">The sequence shown here is derived from an EMBL/GenBank/DDBJ whole genome shotgun (WGS) entry which is preliminary data.</text>
</comment>
<evidence type="ECO:0000313" key="1">
    <source>
        <dbReference type="EMBL" id="PRY91161.1"/>
    </source>
</evidence>
<dbReference type="Gene3D" id="2.70.98.10">
    <property type="match status" value="1"/>
</dbReference>
<dbReference type="GO" id="GO:0030246">
    <property type="term" value="F:carbohydrate binding"/>
    <property type="evidence" value="ECO:0007669"/>
    <property type="project" value="InterPro"/>
</dbReference>
<accession>A0A2T0WWV1</accession>
<dbReference type="Proteomes" id="UP000238392">
    <property type="component" value="Unassembled WGS sequence"/>
</dbReference>
<dbReference type="PANTHER" id="PTHR11122">
    <property type="entry name" value="APOSPORY-ASSOCIATED PROTEIN C-RELATED"/>
    <property type="match status" value="1"/>
</dbReference>
<dbReference type="Pfam" id="PF01263">
    <property type="entry name" value="Aldose_epim"/>
    <property type="match status" value="1"/>
</dbReference>
<proteinExistence type="predicted"/>
<dbReference type="CDD" id="cd09024">
    <property type="entry name" value="Aldose_epim_lacX"/>
    <property type="match status" value="1"/>
</dbReference>
<keyword evidence="2" id="KW-1185">Reference proteome</keyword>